<accession>A0A229T4W8</accession>
<proteinExistence type="predicted"/>
<dbReference type="PANTHER" id="PTHR35526">
    <property type="entry name" value="ANTI-SIGMA-F FACTOR RSBW-RELATED"/>
    <property type="match status" value="1"/>
</dbReference>
<evidence type="ECO:0000313" key="4">
    <source>
        <dbReference type="Proteomes" id="UP000215199"/>
    </source>
</evidence>
<dbReference type="CDD" id="cd16936">
    <property type="entry name" value="HATPase_RsbW-like"/>
    <property type="match status" value="1"/>
</dbReference>
<keyword evidence="3" id="KW-0067">ATP-binding</keyword>
<dbReference type="SUPFAM" id="SSF55874">
    <property type="entry name" value="ATPase domain of HSP90 chaperone/DNA topoisomerase II/histidine kinase"/>
    <property type="match status" value="1"/>
</dbReference>
<evidence type="ECO:0000259" key="2">
    <source>
        <dbReference type="Pfam" id="PF13581"/>
    </source>
</evidence>
<dbReference type="Pfam" id="PF13581">
    <property type="entry name" value="HATPase_c_2"/>
    <property type="match status" value="1"/>
</dbReference>
<dbReference type="InterPro" id="IPR003594">
    <property type="entry name" value="HATPase_dom"/>
</dbReference>
<gene>
    <name evidence="3" type="ORF">CF165_20690</name>
</gene>
<comment type="caution">
    <text evidence="3">The sequence shown here is derived from an EMBL/GenBank/DDBJ whole genome shotgun (WGS) entry which is preliminary data.</text>
</comment>
<feature type="domain" description="Histidine kinase/HSP90-like ATPase" evidence="2">
    <location>
        <begin position="27"/>
        <end position="132"/>
    </location>
</feature>
<reference evidence="4" key="1">
    <citation type="submission" date="2017-07" db="EMBL/GenBank/DDBJ databases">
        <title>Comparative genome mining reveals phylogenetic distribution patterns of secondary metabolites in Amycolatopsis.</title>
        <authorList>
            <person name="Adamek M."/>
            <person name="Alanjary M."/>
            <person name="Sales-Ortells H."/>
            <person name="Goodfellow M."/>
            <person name="Bull A.T."/>
            <person name="Kalinowski J."/>
            <person name="Ziemert N."/>
        </authorList>
    </citation>
    <scope>NUCLEOTIDE SEQUENCE [LARGE SCALE GENOMIC DNA]</scope>
    <source>
        <strain evidence="4">H5</strain>
    </source>
</reference>
<dbReference type="PANTHER" id="PTHR35526:SF3">
    <property type="entry name" value="ANTI-SIGMA-F FACTOR RSBW"/>
    <property type="match status" value="1"/>
</dbReference>
<keyword evidence="1" id="KW-0723">Serine/threonine-protein kinase</keyword>
<keyword evidence="4" id="KW-1185">Reference proteome</keyword>
<evidence type="ECO:0000313" key="3">
    <source>
        <dbReference type="EMBL" id="OXM65819.1"/>
    </source>
</evidence>
<keyword evidence="1" id="KW-0418">Kinase</keyword>
<keyword evidence="1" id="KW-0808">Transferase</keyword>
<dbReference type="InterPro" id="IPR036890">
    <property type="entry name" value="HATPase_C_sf"/>
</dbReference>
<dbReference type="OrthoDB" id="3478628at2"/>
<dbReference type="AlphaFoldDB" id="A0A229T4W8"/>
<dbReference type="RefSeq" id="WP_093949179.1">
    <property type="nucleotide sequence ID" value="NZ_NMUL01000021.1"/>
</dbReference>
<dbReference type="Proteomes" id="UP000215199">
    <property type="component" value="Unassembled WGS sequence"/>
</dbReference>
<dbReference type="EMBL" id="NMUL01000021">
    <property type="protein sequence ID" value="OXM65819.1"/>
    <property type="molecule type" value="Genomic_DNA"/>
</dbReference>
<dbReference type="InterPro" id="IPR050267">
    <property type="entry name" value="Anti-sigma-factor_SerPK"/>
</dbReference>
<sequence>MPDETNGSSASPMWSLDLRGSSAPVLVQVRRWTARTLDQVDDAQLGDVLIVVTELVTNAYDHGGGPSEIRMSQIPRPCRVRVEVDDGCPAHPVVASPSLTAPGGRGMLIVDKLTAAWGVREHGETGGKTVWAEVACDRADDGSRAPAG</sequence>
<dbReference type="GO" id="GO:0004674">
    <property type="term" value="F:protein serine/threonine kinase activity"/>
    <property type="evidence" value="ECO:0007669"/>
    <property type="project" value="UniProtKB-KW"/>
</dbReference>
<dbReference type="Gene3D" id="3.30.565.10">
    <property type="entry name" value="Histidine kinase-like ATPase, C-terminal domain"/>
    <property type="match status" value="1"/>
</dbReference>
<name>A0A229T4W8_9PSEU</name>
<dbReference type="GO" id="GO:0005524">
    <property type="term" value="F:ATP binding"/>
    <property type="evidence" value="ECO:0007669"/>
    <property type="project" value="UniProtKB-KW"/>
</dbReference>
<protein>
    <submittedName>
        <fullName evidence="3">ATP-binding protein</fullName>
    </submittedName>
</protein>
<organism evidence="3 4">
    <name type="scientific">Amycolatopsis vastitatis</name>
    <dbReference type="NCBI Taxonomy" id="1905142"/>
    <lineage>
        <taxon>Bacteria</taxon>
        <taxon>Bacillati</taxon>
        <taxon>Actinomycetota</taxon>
        <taxon>Actinomycetes</taxon>
        <taxon>Pseudonocardiales</taxon>
        <taxon>Pseudonocardiaceae</taxon>
        <taxon>Amycolatopsis</taxon>
    </lineage>
</organism>
<evidence type="ECO:0000256" key="1">
    <source>
        <dbReference type="ARBA" id="ARBA00022527"/>
    </source>
</evidence>
<keyword evidence="3" id="KW-0547">Nucleotide-binding</keyword>